<dbReference type="SUPFAM" id="SSF48452">
    <property type="entry name" value="TPR-like"/>
    <property type="match status" value="1"/>
</dbReference>
<protein>
    <submittedName>
        <fullName evidence="1">Starch-binding associating with outer membrane</fullName>
    </submittedName>
</protein>
<dbReference type="AlphaFoldDB" id="A0A1M4TI49"/>
<dbReference type="OrthoDB" id="9766256at2"/>
<proteinExistence type="predicted"/>
<evidence type="ECO:0000313" key="1">
    <source>
        <dbReference type="EMBL" id="SHE44153.1"/>
    </source>
</evidence>
<sequence>MKKIYLILTVISLMISSGCKKYIDVNEDPNRPINVTEPLMLAPIEMLISQNINAAGDGNLSIVLQQYIQVIALNQVAPNFGTYLMYSQDMDGDWNNMYVRTLNNLALLKSKAAANGNANYSGIAKILTAYCIGTASDAWGDIPYSAAFAGKGNLTPVYDSQESVYKQINALLEEGIADITKQAGLKPGSDDYFYNGDMDKWKKLAYTLKARYLMHLTKAPGYNAATQAQLALTALSNGMTTNADDLKMVFVGTPGTENPWQQNFLPASTLVLANTFVDGFKTRNDPRLAKMIAPAKETGLYTGREAGLDEIGSLESYSIPANFYAAPNAFNYLLNYTEALFIKAEATLILSGATAAQPIYTEAVNAHMAKVGVSNSDANAYLSSRGNLTTANALRLIIEEKSISNFLNAENYTDWRRTGFPLLTKVKNALSEIPRRVLYPNTEIISNPQPQQNAKLTDRVWWDRNL</sequence>
<dbReference type="Pfam" id="PF12771">
    <property type="entry name" value="SusD-like_2"/>
    <property type="match status" value="1"/>
</dbReference>
<dbReference type="STRING" id="288992.SAMN04488522_101204"/>
<keyword evidence="2" id="KW-1185">Reference proteome</keyword>
<accession>A0A1M4TI49</accession>
<dbReference type="RefSeq" id="WP_073226263.1">
    <property type="nucleotide sequence ID" value="NZ_FQUQ01000001.1"/>
</dbReference>
<dbReference type="InterPro" id="IPR011990">
    <property type="entry name" value="TPR-like_helical_dom_sf"/>
</dbReference>
<gene>
    <name evidence="1" type="ORF">SAMN04488522_101204</name>
</gene>
<dbReference type="Proteomes" id="UP000184287">
    <property type="component" value="Unassembled WGS sequence"/>
</dbReference>
<dbReference type="Gene3D" id="1.25.40.390">
    <property type="match status" value="1"/>
</dbReference>
<name>A0A1M4TI49_9SPHI</name>
<reference evidence="2" key="1">
    <citation type="submission" date="2016-11" db="EMBL/GenBank/DDBJ databases">
        <authorList>
            <person name="Varghese N."/>
            <person name="Submissions S."/>
        </authorList>
    </citation>
    <scope>NUCLEOTIDE SEQUENCE [LARGE SCALE GENOMIC DNA]</scope>
    <source>
        <strain evidence="2">DSM 16990</strain>
    </source>
</reference>
<dbReference type="EMBL" id="FQUQ01000001">
    <property type="protein sequence ID" value="SHE44153.1"/>
    <property type="molecule type" value="Genomic_DNA"/>
</dbReference>
<evidence type="ECO:0000313" key="2">
    <source>
        <dbReference type="Proteomes" id="UP000184287"/>
    </source>
</evidence>
<dbReference type="PROSITE" id="PS51257">
    <property type="entry name" value="PROKAR_LIPOPROTEIN"/>
    <property type="match status" value="1"/>
</dbReference>
<dbReference type="InterPro" id="IPR041662">
    <property type="entry name" value="SusD-like_2"/>
</dbReference>
<organism evidence="1 2">
    <name type="scientific">Pedobacter caeni</name>
    <dbReference type="NCBI Taxonomy" id="288992"/>
    <lineage>
        <taxon>Bacteria</taxon>
        <taxon>Pseudomonadati</taxon>
        <taxon>Bacteroidota</taxon>
        <taxon>Sphingobacteriia</taxon>
        <taxon>Sphingobacteriales</taxon>
        <taxon>Sphingobacteriaceae</taxon>
        <taxon>Pedobacter</taxon>
    </lineage>
</organism>